<dbReference type="EMBL" id="CAMAPF010000063">
    <property type="protein sequence ID" value="CAH9090149.1"/>
    <property type="molecule type" value="Genomic_DNA"/>
</dbReference>
<gene>
    <name evidence="1" type="ORF">CEPIT_LOCUS11148</name>
</gene>
<dbReference type="Proteomes" id="UP001152523">
    <property type="component" value="Unassembled WGS sequence"/>
</dbReference>
<dbReference type="AlphaFoldDB" id="A0AAV0D4L2"/>
<reference evidence="1" key="1">
    <citation type="submission" date="2022-07" db="EMBL/GenBank/DDBJ databases">
        <authorList>
            <person name="Macas J."/>
            <person name="Novak P."/>
            <person name="Neumann P."/>
        </authorList>
    </citation>
    <scope>NUCLEOTIDE SEQUENCE</scope>
</reference>
<accession>A0AAV0D4L2</accession>
<proteinExistence type="predicted"/>
<comment type="caution">
    <text evidence="1">The sequence shown here is derived from an EMBL/GenBank/DDBJ whole genome shotgun (WGS) entry which is preliminary data.</text>
</comment>
<name>A0AAV0D4L2_9ASTE</name>
<evidence type="ECO:0000313" key="2">
    <source>
        <dbReference type="Proteomes" id="UP001152523"/>
    </source>
</evidence>
<keyword evidence="2" id="KW-1185">Reference proteome</keyword>
<protein>
    <submittedName>
        <fullName evidence="1">Uncharacterized protein</fullName>
    </submittedName>
</protein>
<sequence length="111" mass="12537">MTAYAAERAYDMELHLHRCRWDVRRDMVGWGHGWMCATSRRSFFWDFDRIFVGGVAGAVSGKLTVCLPLGRFSLSYSHTGRDSNLLLLSAVQTWIRSWAGATGLTRKLGLP</sequence>
<evidence type="ECO:0000313" key="1">
    <source>
        <dbReference type="EMBL" id="CAH9090149.1"/>
    </source>
</evidence>
<organism evidence="1 2">
    <name type="scientific">Cuscuta epithymum</name>
    <dbReference type="NCBI Taxonomy" id="186058"/>
    <lineage>
        <taxon>Eukaryota</taxon>
        <taxon>Viridiplantae</taxon>
        <taxon>Streptophyta</taxon>
        <taxon>Embryophyta</taxon>
        <taxon>Tracheophyta</taxon>
        <taxon>Spermatophyta</taxon>
        <taxon>Magnoliopsida</taxon>
        <taxon>eudicotyledons</taxon>
        <taxon>Gunneridae</taxon>
        <taxon>Pentapetalae</taxon>
        <taxon>asterids</taxon>
        <taxon>lamiids</taxon>
        <taxon>Solanales</taxon>
        <taxon>Convolvulaceae</taxon>
        <taxon>Cuscuteae</taxon>
        <taxon>Cuscuta</taxon>
        <taxon>Cuscuta subgen. Cuscuta</taxon>
    </lineage>
</organism>